<proteinExistence type="predicted"/>
<dbReference type="Pfam" id="PF25021">
    <property type="entry name" value="TEN_NHL"/>
    <property type="match status" value="1"/>
</dbReference>
<dbReference type="Gene3D" id="2.120.10.30">
    <property type="entry name" value="TolB, C-terminal domain"/>
    <property type="match status" value="3"/>
</dbReference>
<dbReference type="SUPFAM" id="SSF101898">
    <property type="entry name" value="NHL repeat"/>
    <property type="match status" value="1"/>
</dbReference>
<evidence type="ECO:0000313" key="2">
    <source>
        <dbReference type="EMBL" id="CAB4965455.1"/>
    </source>
</evidence>
<reference evidence="2" key="1">
    <citation type="submission" date="2020-05" db="EMBL/GenBank/DDBJ databases">
        <authorList>
            <person name="Chiriac C."/>
            <person name="Salcher M."/>
            <person name="Ghai R."/>
            <person name="Kavagutti S V."/>
        </authorList>
    </citation>
    <scope>NUCLEOTIDE SEQUENCE</scope>
</reference>
<dbReference type="EMBL" id="CAFBNF010000408">
    <property type="protein sequence ID" value="CAB4965455.1"/>
    <property type="molecule type" value="Genomic_DNA"/>
</dbReference>
<sequence>MSTPETNVGMNDDQGTVAASRTRWKWVAAGVAAVVVVGGALGTSAVRSSNEGVAGSLQATTIEGGRGEVKTLTLEGWRIPANGPLVLDSAEGSAVDAAGNLYIAAGTRVQKITAATLGNTTLATAANTTLAGTLSSGYVDATGTAARFKGAQGVAVGKDGTVYVADAFDNRIRKITAAGVVTTLAGSGVAGFADGSGTAAKFNAPTKIAVDGSGIVYVLDKSRIRKITPAGVVTTLAGNGSRGFADGIGSAAGLDTRGIAIDRNCTSACVLYLADYFAIRSLDTTTGQVTTLAGNNYGGSGTANGVGNTAFFNQLSAITMHKDPGSVGPGVVWVADGRNGNPVIRQFDIASRTVTSVAGNTASTGLVDGIGSAAKFNVLPGISVTMDGKTLYAIDSAQPSPYFRPVIRKVT</sequence>
<feature type="domain" description="Teneurin NHL" evidence="1">
    <location>
        <begin position="195"/>
        <end position="239"/>
    </location>
</feature>
<dbReference type="InterPro" id="IPR011042">
    <property type="entry name" value="6-blade_b-propeller_TolB-like"/>
</dbReference>
<protein>
    <submittedName>
        <fullName evidence="2">Unannotated protein</fullName>
    </submittedName>
</protein>
<gene>
    <name evidence="2" type="ORF">UFOPK3773_02396</name>
</gene>
<dbReference type="PANTHER" id="PTHR13833">
    <property type="match status" value="1"/>
</dbReference>
<name>A0A6J7LCN5_9ZZZZ</name>
<dbReference type="InterPro" id="IPR056822">
    <property type="entry name" value="TEN_NHL"/>
</dbReference>
<accession>A0A6J7LCN5</accession>
<evidence type="ECO:0000259" key="1">
    <source>
        <dbReference type="Pfam" id="PF25021"/>
    </source>
</evidence>
<organism evidence="2">
    <name type="scientific">freshwater metagenome</name>
    <dbReference type="NCBI Taxonomy" id="449393"/>
    <lineage>
        <taxon>unclassified sequences</taxon>
        <taxon>metagenomes</taxon>
        <taxon>ecological metagenomes</taxon>
    </lineage>
</organism>
<dbReference type="AlphaFoldDB" id="A0A6J7LCN5"/>
<dbReference type="PANTHER" id="PTHR13833:SF71">
    <property type="entry name" value="NHL DOMAIN-CONTAINING PROTEIN"/>
    <property type="match status" value="1"/>
</dbReference>